<dbReference type="Proteomes" id="UP000015351">
    <property type="component" value="Unassembled WGS sequence"/>
</dbReference>
<name>S9RUG5_9RHOB</name>
<dbReference type="HOGENOM" id="CLU_3100479_0_0_5"/>
<accession>S9RUG5</accession>
<protein>
    <submittedName>
        <fullName evidence="1">Uncharacterized protein</fullName>
    </submittedName>
</protein>
<comment type="caution">
    <text evidence="1">The sequence shown here is derived from an EMBL/GenBank/DDBJ whole genome shotgun (WGS) entry which is preliminary data.</text>
</comment>
<evidence type="ECO:0000313" key="1">
    <source>
        <dbReference type="EMBL" id="EPX77569.1"/>
    </source>
</evidence>
<proteinExistence type="predicted"/>
<dbReference type="EMBL" id="AONI01000015">
    <property type="protein sequence ID" value="EPX77569.1"/>
    <property type="molecule type" value="Genomic_DNA"/>
</dbReference>
<evidence type="ECO:0000313" key="2">
    <source>
        <dbReference type="Proteomes" id="UP000015351"/>
    </source>
</evidence>
<keyword evidence="2" id="KW-1185">Reference proteome</keyword>
<sequence>MLGGRGRTTIYRDIQAGRLPTPTKIGGINYFPDHLVFAALKKLAPKPNEGS</sequence>
<gene>
    <name evidence="1" type="ORF">thalar_03294</name>
</gene>
<dbReference type="Gene3D" id="1.10.238.160">
    <property type="match status" value="1"/>
</dbReference>
<dbReference type="AlphaFoldDB" id="S9RUG5"/>
<reference evidence="2" key="1">
    <citation type="journal article" date="2013" name="Stand. Genomic Sci.">
        <title>Genome sequence of the Litoreibacter arenae type strain (DSM 19593(T)), a member of the Roseobacter clade isolated from sea sand.</title>
        <authorList>
            <person name="Riedel T."/>
            <person name="Fiebig A."/>
            <person name="Petersen J."/>
            <person name="Gronow S."/>
            <person name="Kyrpides N.C."/>
            <person name="Goker M."/>
            <person name="Klenk H.P."/>
        </authorList>
    </citation>
    <scope>NUCLEOTIDE SEQUENCE [LARGE SCALE GENOMIC DNA]</scope>
    <source>
        <strain evidence="2">DSM 19593</strain>
    </source>
</reference>
<organism evidence="1 2">
    <name type="scientific">Litoreibacter arenae DSM 19593</name>
    <dbReference type="NCBI Taxonomy" id="1123360"/>
    <lineage>
        <taxon>Bacteria</taxon>
        <taxon>Pseudomonadati</taxon>
        <taxon>Pseudomonadota</taxon>
        <taxon>Alphaproteobacteria</taxon>
        <taxon>Rhodobacterales</taxon>
        <taxon>Roseobacteraceae</taxon>
        <taxon>Litoreibacter</taxon>
    </lineage>
</organism>